<evidence type="ECO:0000313" key="3">
    <source>
        <dbReference type="Proteomes" id="UP000051927"/>
    </source>
</evidence>
<protein>
    <submittedName>
        <fullName evidence="2">Minor head protein</fullName>
    </submittedName>
</protein>
<evidence type="ECO:0000259" key="1">
    <source>
        <dbReference type="Pfam" id="PF04233"/>
    </source>
</evidence>
<feature type="domain" description="Phage head morphogenesis" evidence="1">
    <location>
        <begin position="53"/>
        <end position="114"/>
    </location>
</feature>
<dbReference type="Pfam" id="PF04233">
    <property type="entry name" value="Phage_Mu_F"/>
    <property type="match status" value="1"/>
</dbReference>
<keyword evidence="3" id="KW-1185">Reference proteome</keyword>
<dbReference type="InterPro" id="IPR006528">
    <property type="entry name" value="Phage_head_morphogenesis_dom"/>
</dbReference>
<comment type="caution">
    <text evidence="2">The sequence shown here is derived from an EMBL/GenBank/DDBJ whole genome shotgun (WGS) entry which is preliminary data.</text>
</comment>
<sequence length="295" mass="33050">MEKEWETSCSKKLFWSSVILTGNQTIPTAKAHGGTFWSSVILTGNQTTEGTYTSRAAQAEELKREGFEEYTVEVVHDGHTCEECHAVDGKTFRFDDAEPGVNFPPLHPYCRCQIAPAVTDWDAWQARQLDKTSEQVEKVAQVISISGKARTAPNPFKPVPGTGSVTYDKPEDRLLAHEAKAVRDLEALGYQVKVLKEDDKAPANIDLELGSKGQLWEMKNIGDGKHSVNDQMRVACRKWKKLGISSSESRVVITSYGATRDEQDIIDEVKRRMSKYAVEVIYIYRDGSKSVFLSR</sequence>
<dbReference type="RefSeq" id="WP_003149378.1">
    <property type="nucleotide sequence ID" value="NZ_JQCP01000002.1"/>
</dbReference>
<name>A0ABR5Q260_9ACTN</name>
<evidence type="ECO:0000313" key="2">
    <source>
        <dbReference type="EMBL" id="KRO02460.1"/>
    </source>
</evidence>
<organism evidence="2 3">
    <name type="scientific">Lancefieldella rimae</name>
    <dbReference type="NCBI Taxonomy" id="1383"/>
    <lineage>
        <taxon>Bacteria</taxon>
        <taxon>Bacillati</taxon>
        <taxon>Actinomycetota</taxon>
        <taxon>Coriobacteriia</taxon>
        <taxon>Coriobacteriales</taxon>
        <taxon>Atopobiaceae</taxon>
        <taxon>Lancefieldella</taxon>
    </lineage>
</organism>
<dbReference type="NCBIfam" id="TIGR01641">
    <property type="entry name" value="phageSPP1_gp7"/>
    <property type="match status" value="1"/>
</dbReference>
<dbReference type="GeneID" id="84904685"/>
<dbReference type="EMBL" id="JQCP01000002">
    <property type="protein sequence ID" value="KRO02460.1"/>
    <property type="molecule type" value="Genomic_DNA"/>
</dbReference>
<gene>
    <name evidence="2" type="ORF">IV60_GL000902</name>
</gene>
<accession>A0ABR5Q260</accession>
<reference evidence="2 3" key="1">
    <citation type="journal article" date="2015" name="Genome Announc.">
        <title>Expanding the biotechnology potential of lactobacilli through comparative genomics of 213 strains and associated genera.</title>
        <authorList>
            <person name="Sun Z."/>
            <person name="Harris H.M."/>
            <person name="McCann A."/>
            <person name="Guo C."/>
            <person name="Argimon S."/>
            <person name="Zhang W."/>
            <person name="Yang X."/>
            <person name="Jeffery I.B."/>
            <person name="Cooney J.C."/>
            <person name="Kagawa T.F."/>
            <person name="Liu W."/>
            <person name="Song Y."/>
            <person name="Salvetti E."/>
            <person name="Wrobel A."/>
            <person name="Rasinkangas P."/>
            <person name="Parkhill J."/>
            <person name="Rea M.C."/>
            <person name="O'Sullivan O."/>
            <person name="Ritari J."/>
            <person name="Douillard F.P."/>
            <person name="Paul Ross R."/>
            <person name="Yang R."/>
            <person name="Briner A.E."/>
            <person name="Felis G.E."/>
            <person name="de Vos W.M."/>
            <person name="Barrangou R."/>
            <person name="Klaenhammer T.R."/>
            <person name="Caufield P.W."/>
            <person name="Cui Y."/>
            <person name="Zhang H."/>
            <person name="O'Toole P.W."/>
        </authorList>
    </citation>
    <scope>NUCLEOTIDE SEQUENCE [LARGE SCALE GENOMIC DNA]</scope>
    <source>
        <strain evidence="2 3">DSM 7090</strain>
    </source>
</reference>
<proteinExistence type="predicted"/>
<dbReference type="Proteomes" id="UP000051927">
    <property type="component" value="Unassembled WGS sequence"/>
</dbReference>